<feature type="domain" description="VWFA" evidence="1">
    <location>
        <begin position="35"/>
        <end position="220"/>
    </location>
</feature>
<dbReference type="InterPro" id="IPR036465">
    <property type="entry name" value="vWFA_dom_sf"/>
</dbReference>
<name>X0XDT1_9ZZZZ</name>
<dbReference type="SMART" id="SM00327">
    <property type="entry name" value="VWA"/>
    <property type="match status" value="1"/>
</dbReference>
<reference evidence="2" key="1">
    <citation type="journal article" date="2014" name="Front. Microbiol.">
        <title>High frequency of phylogenetically diverse reductive dehalogenase-homologous genes in deep subseafloor sedimentary metagenomes.</title>
        <authorList>
            <person name="Kawai M."/>
            <person name="Futagami T."/>
            <person name="Toyoda A."/>
            <person name="Takaki Y."/>
            <person name="Nishi S."/>
            <person name="Hori S."/>
            <person name="Arai W."/>
            <person name="Tsubouchi T."/>
            <person name="Morono Y."/>
            <person name="Uchiyama I."/>
            <person name="Ito T."/>
            <person name="Fujiyama A."/>
            <person name="Inagaki F."/>
            <person name="Takami H."/>
        </authorList>
    </citation>
    <scope>NUCLEOTIDE SEQUENCE</scope>
    <source>
        <strain evidence="2">Expedition CK06-06</strain>
    </source>
</reference>
<sequence>MKPILRVVSLPVLTVVTLVMLFTPPAGAQGPQNISVVLIIDNSGSMARTDPAGLRFVAASQLVDLLEDGDEISVVLFADDSTVLVSLTKVTDAASKEAIRAKLTPVAPAGNTHMRAGLEVGLAELEKGSNSIRFGIFLTDGELHPPDWPDLTAQEQEAERSAVLALADSFGERKWGLFPVSLASAVEPEFLQRLAENGDGLYREALEAGQLTLVFQEVFA</sequence>
<evidence type="ECO:0000259" key="1">
    <source>
        <dbReference type="PROSITE" id="PS50234"/>
    </source>
</evidence>
<gene>
    <name evidence="2" type="ORF">S01H1_70600</name>
</gene>
<protein>
    <recommendedName>
        <fullName evidence="1">VWFA domain-containing protein</fullName>
    </recommendedName>
</protein>
<dbReference type="SUPFAM" id="SSF53300">
    <property type="entry name" value="vWA-like"/>
    <property type="match status" value="1"/>
</dbReference>
<comment type="caution">
    <text evidence="2">The sequence shown here is derived from an EMBL/GenBank/DDBJ whole genome shotgun (WGS) entry which is preliminary data.</text>
</comment>
<accession>X0XDT1</accession>
<dbReference type="Pfam" id="PF00092">
    <property type="entry name" value="VWA"/>
    <property type="match status" value="1"/>
</dbReference>
<dbReference type="PANTHER" id="PTHR10579">
    <property type="entry name" value="CALCIUM-ACTIVATED CHLORIDE CHANNEL REGULATOR"/>
    <property type="match status" value="1"/>
</dbReference>
<feature type="non-terminal residue" evidence="2">
    <location>
        <position position="220"/>
    </location>
</feature>
<evidence type="ECO:0000313" key="2">
    <source>
        <dbReference type="EMBL" id="GAG34818.1"/>
    </source>
</evidence>
<dbReference type="InterPro" id="IPR002035">
    <property type="entry name" value="VWF_A"/>
</dbReference>
<dbReference type="AlphaFoldDB" id="X0XDT1"/>
<dbReference type="Gene3D" id="3.40.50.410">
    <property type="entry name" value="von Willebrand factor, type A domain"/>
    <property type="match status" value="1"/>
</dbReference>
<proteinExistence type="predicted"/>
<dbReference type="InterPro" id="IPR051266">
    <property type="entry name" value="CLCR"/>
</dbReference>
<dbReference type="PANTHER" id="PTHR10579:SF43">
    <property type="entry name" value="ZINC FINGER (C3HC4-TYPE RING FINGER) FAMILY PROTEIN"/>
    <property type="match status" value="1"/>
</dbReference>
<organism evidence="2">
    <name type="scientific">marine sediment metagenome</name>
    <dbReference type="NCBI Taxonomy" id="412755"/>
    <lineage>
        <taxon>unclassified sequences</taxon>
        <taxon>metagenomes</taxon>
        <taxon>ecological metagenomes</taxon>
    </lineage>
</organism>
<dbReference type="EMBL" id="BARS01046958">
    <property type="protein sequence ID" value="GAG34818.1"/>
    <property type="molecule type" value="Genomic_DNA"/>
</dbReference>
<dbReference type="PROSITE" id="PS50234">
    <property type="entry name" value="VWFA"/>
    <property type="match status" value="1"/>
</dbReference>